<organism evidence="2 3">
    <name type="scientific">Oscillatoria acuminata PCC 6304</name>
    <dbReference type="NCBI Taxonomy" id="56110"/>
    <lineage>
        <taxon>Bacteria</taxon>
        <taxon>Bacillati</taxon>
        <taxon>Cyanobacteriota</taxon>
        <taxon>Cyanophyceae</taxon>
        <taxon>Oscillatoriophycideae</taxon>
        <taxon>Oscillatoriales</taxon>
        <taxon>Oscillatoriaceae</taxon>
        <taxon>Oscillatoria</taxon>
    </lineage>
</organism>
<feature type="domain" description="CHAT" evidence="1">
    <location>
        <begin position="817"/>
        <end position="1157"/>
    </location>
</feature>
<dbReference type="InterPro" id="IPR019734">
    <property type="entry name" value="TPR_rpt"/>
</dbReference>
<dbReference type="HOGENOM" id="CLU_003728_15_1_3"/>
<dbReference type="STRING" id="56110.Oscil6304_1303"/>
<proteinExistence type="predicted"/>
<dbReference type="PANTHER" id="PTHR10098">
    <property type="entry name" value="RAPSYN-RELATED"/>
    <property type="match status" value="1"/>
</dbReference>
<gene>
    <name evidence="2" type="ORF">Oscil6304_1303</name>
</gene>
<dbReference type="InterPro" id="IPR011990">
    <property type="entry name" value="TPR-like_helical_dom_sf"/>
</dbReference>
<dbReference type="InParanoid" id="K9TFV0"/>
<evidence type="ECO:0000313" key="3">
    <source>
        <dbReference type="Proteomes" id="UP000010367"/>
    </source>
</evidence>
<evidence type="ECO:0000313" key="2">
    <source>
        <dbReference type="EMBL" id="AFY81016.1"/>
    </source>
</evidence>
<dbReference type="SUPFAM" id="SSF48452">
    <property type="entry name" value="TPR-like"/>
    <property type="match status" value="2"/>
</dbReference>
<evidence type="ECO:0000259" key="1">
    <source>
        <dbReference type="Pfam" id="PF12770"/>
    </source>
</evidence>
<reference evidence="2 3" key="1">
    <citation type="submission" date="2012-06" db="EMBL/GenBank/DDBJ databases">
        <title>Finished chromosome of genome of Oscillatoria acuminata PCC 6304.</title>
        <authorList>
            <consortium name="US DOE Joint Genome Institute"/>
            <person name="Gugger M."/>
            <person name="Coursin T."/>
            <person name="Rippka R."/>
            <person name="Tandeau De Marsac N."/>
            <person name="Huntemann M."/>
            <person name="Wei C.-L."/>
            <person name="Han J."/>
            <person name="Detter J.C."/>
            <person name="Han C."/>
            <person name="Tapia R."/>
            <person name="Davenport K."/>
            <person name="Daligault H."/>
            <person name="Erkkila T."/>
            <person name="Gu W."/>
            <person name="Munk A.C.C."/>
            <person name="Teshima H."/>
            <person name="Xu Y."/>
            <person name="Chain P."/>
            <person name="Chen A."/>
            <person name="Krypides N."/>
            <person name="Mavromatis K."/>
            <person name="Markowitz V."/>
            <person name="Szeto E."/>
            <person name="Ivanova N."/>
            <person name="Mikhailova N."/>
            <person name="Ovchinnikova G."/>
            <person name="Pagani I."/>
            <person name="Pati A."/>
            <person name="Goodwin L."/>
            <person name="Peters L."/>
            <person name="Pitluck S."/>
            <person name="Woyke T."/>
            <person name="Kerfeld C."/>
        </authorList>
    </citation>
    <scope>NUCLEOTIDE SEQUENCE [LARGE SCALE GENOMIC DNA]</scope>
    <source>
        <strain evidence="2 3">PCC 6304</strain>
    </source>
</reference>
<dbReference type="AlphaFoldDB" id="K9TFV0"/>
<dbReference type="Pfam" id="PF12770">
    <property type="entry name" value="CHAT"/>
    <property type="match status" value="1"/>
</dbReference>
<dbReference type="Pfam" id="PF13374">
    <property type="entry name" value="TPR_10"/>
    <property type="match status" value="1"/>
</dbReference>
<dbReference type="eggNOG" id="COG4995">
    <property type="taxonomic scope" value="Bacteria"/>
</dbReference>
<dbReference type="OrthoDB" id="433986at2"/>
<sequence length="1157" mass="131308">MNEQRIEAYRNLIQQLLTCPNGEAPQILNQSRELVDEGFVQVCEQVAQQLQQAGEENKAGFLRTLAQQVAAFLNPQPSGGEPESRETPAHATEEDYFNFLMDVLQATHDSQGNPSVVYPLLQQNLDKLDLKLADILHDLASQTLKQVEKNQAVIMAVDIGNFANLIQKFTWGSPGNNLEIAIVGYEISLTIFSKNKNPDDWAGLNNNLGNAYIERSNGEPSDNTQRAIAAYQRTLEVYSRTTFPEEWAMAQYNLGNAYCRSTDKQEENLDRSITFFQSALEVYSRNNFPKQWAMTQSNLGNAYFYRITGNRAQDIEKAIAAYRFALQVYTRKAYPEKWARTQNNLGNAYRKRIKGEQSDNIQQAIDACKAALEVYTRTSFPEQWAETQANLGNAYSEFIRGDQLVNLKLGIEACNKALEVYTPSAFPKEWAKVHICLGNIYCQPMRQVREENLEKGIVAYQFALKALNRKASPKDWAMTQNNLGLAYYYRIKGDRSDNIERAIITYQAALKVYTHPDFPADWAMTKNNLGMAYCYRIKGTQDDNIKKAISAYTEALDVYTLERFPQRYATIIFNLGIAYRKGTQFKKSYTSFASAIDTVEEIRSNIIIGGEADKQKLAEKWQKLYGNMVEVCLELENYSAAVEYAERSKARNLVELMAATRLKPPGVSSEVWERYDALSQKLWNLQQQRDSSTSSKLLSSEVTPQLTQLRQQIDTLIAAEITPHDPKFRFGQRVQPIPYRKIQALVDDNTAIVEWYFTSKGIQAFIVTRQGEPIFVSTDKGALDELAGLTNEYLRAYTDNLRAYTDNRQWRQQLPSYLQRLAEILKLDQLLSRIPSHCQELVLVPYRFLHLFPLHALPVSKTEYLSDKFPQGIRYVPSSQILQLSLSQASTPFGKGGKEKSLFAIQNPTTESTLRYADIEVEAIQTQFHPVTVLKGDAASKTGFNQAATLLKDAAFVHFSCHGSFDFANPRNSGLILADAKLSETTATEEGVPRIRSQRGEFNPSECLTLPEIFNLRFRQCRLVALSACETGITDITTTSDEYISILAGFFFAGSRNVLGTLWAVNDLSTAMFMIHFYETLLGEKQPPVALAVKQTQEWMRQVTVAQLLEWIAGCRLIGEQRREEMCDYLRLGYKTKLDVKRFESPYYWAAFCAVGQ</sequence>
<accession>K9TFV0</accession>
<dbReference type="SMART" id="SM00028">
    <property type="entry name" value="TPR"/>
    <property type="match status" value="6"/>
</dbReference>
<keyword evidence="3" id="KW-1185">Reference proteome</keyword>
<dbReference type="Proteomes" id="UP000010367">
    <property type="component" value="Chromosome"/>
</dbReference>
<dbReference type="KEGG" id="oac:Oscil6304_1303"/>
<dbReference type="eggNOG" id="COG0457">
    <property type="taxonomic scope" value="Bacteria"/>
</dbReference>
<name>K9TFV0_9CYAN</name>
<dbReference type="Gene3D" id="1.25.40.10">
    <property type="entry name" value="Tetratricopeptide repeat domain"/>
    <property type="match status" value="3"/>
</dbReference>
<protein>
    <recommendedName>
        <fullName evidence="1">CHAT domain-containing protein</fullName>
    </recommendedName>
</protein>
<dbReference type="PATRIC" id="fig|56110.3.peg.1575"/>
<dbReference type="PANTHER" id="PTHR10098:SF108">
    <property type="entry name" value="TETRATRICOPEPTIDE REPEAT PROTEIN 28"/>
    <property type="match status" value="1"/>
</dbReference>
<dbReference type="RefSeq" id="WP_015147664.1">
    <property type="nucleotide sequence ID" value="NC_019693.1"/>
</dbReference>
<dbReference type="InterPro" id="IPR024983">
    <property type="entry name" value="CHAT_dom"/>
</dbReference>
<dbReference type="EMBL" id="CP003607">
    <property type="protein sequence ID" value="AFY81016.1"/>
    <property type="molecule type" value="Genomic_DNA"/>
</dbReference>